<evidence type="ECO:0008006" key="5">
    <source>
        <dbReference type="Google" id="ProtNLM"/>
    </source>
</evidence>
<evidence type="ECO:0000256" key="1">
    <source>
        <dbReference type="SAM" id="Phobius"/>
    </source>
</evidence>
<protein>
    <recommendedName>
        <fullName evidence="5">MotA/TolQ/ExbB proton channel domain-containing protein</fullName>
    </recommendedName>
</protein>
<feature type="transmembrane region" description="Helical" evidence="1">
    <location>
        <begin position="182"/>
        <end position="205"/>
    </location>
</feature>
<reference evidence="3 4" key="1">
    <citation type="submission" date="2018-07" db="EMBL/GenBank/DDBJ databases">
        <title>Dyadobacter roseus sp. nov., isolated from rose rhizosphere soil.</title>
        <authorList>
            <person name="Chen L."/>
        </authorList>
    </citation>
    <scope>NUCLEOTIDE SEQUENCE [LARGE SCALE GENOMIC DNA]</scope>
    <source>
        <strain evidence="3 4">RS19</strain>
    </source>
</reference>
<feature type="chain" id="PRO_5017592828" description="MotA/TolQ/ExbB proton channel domain-containing protein" evidence="2">
    <location>
        <begin position="27"/>
        <end position="251"/>
    </location>
</feature>
<sequence>MKNVFCRIHITSSLLILILSCLIANAQSVTTSDTIVLRSEAKLEAIVRGIQQHTVTYNKPNSPDGPILTLNRLDIAQIKYGNGETTVFEEKKQTYFKFNKPKTDTTATKYRNGKFYNLPIKTVRNWNNEQLQTNYPFYLKKAEGFHKMGIAGVVCGVTGTVLGIGLLTAGNNAAGIDGIMQAMLGAAFFSAGLGAGIPFVLTGFLREKTYKKRAMLVQEELRKRNQPLGYQLAPAINSSPQMAGLALKMTF</sequence>
<dbReference type="AlphaFoldDB" id="A0A3D8Y631"/>
<keyword evidence="2" id="KW-0732">Signal</keyword>
<name>A0A3D8Y631_9BACT</name>
<gene>
    <name evidence="3" type="ORF">DSL64_27420</name>
</gene>
<dbReference type="PROSITE" id="PS51257">
    <property type="entry name" value="PROKAR_LIPOPROTEIN"/>
    <property type="match status" value="1"/>
</dbReference>
<evidence type="ECO:0000313" key="3">
    <source>
        <dbReference type="EMBL" id="REA56014.1"/>
    </source>
</evidence>
<evidence type="ECO:0000313" key="4">
    <source>
        <dbReference type="Proteomes" id="UP000256373"/>
    </source>
</evidence>
<keyword evidence="1" id="KW-1133">Transmembrane helix</keyword>
<organism evidence="3 4">
    <name type="scientific">Dyadobacter luteus</name>
    <dbReference type="NCBI Taxonomy" id="2259619"/>
    <lineage>
        <taxon>Bacteria</taxon>
        <taxon>Pseudomonadati</taxon>
        <taxon>Bacteroidota</taxon>
        <taxon>Cytophagia</taxon>
        <taxon>Cytophagales</taxon>
        <taxon>Spirosomataceae</taxon>
        <taxon>Dyadobacter</taxon>
    </lineage>
</organism>
<keyword evidence="1" id="KW-0812">Transmembrane</keyword>
<dbReference type="RefSeq" id="WP_115834166.1">
    <property type="nucleotide sequence ID" value="NZ_QNUL01000042.1"/>
</dbReference>
<keyword evidence="4" id="KW-1185">Reference proteome</keyword>
<evidence type="ECO:0000256" key="2">
    <source>
        <dbReference type="SAM" id="SignalP"/>
    </source>
</evidence>
<feature type="signal peptide" evidence="2">
    <location>
        <begin position="1"/>
        <end position="26"/>
    </location>
</feature>
<dbReference type="OrthoDB" id="946953at2"/>
<accession>A0A3D8Y631</accession>
<dbReference type="Proteomes" id="UP000256373">
    <property type="component" value="Unassembled WGS sequence"/>
</dbReference>
<comment type="caution">
    <text evidence="3">The sequence shown here is derived from an EMBL/GenBank/DDBJ whole genome shotgun (WGS) entry which is preliminary data.</text>
</comment>
<proteinExistence type="predicted"/>
<keyword evidence="1" id="KW-0472">Membrane</keyword>
<dbReference type="EMBL" id="QNUL01000042">
    <property type="protein sequence ID" value="REA56014.1"/>
    <property type="molecule type" value="Genomic_DNA"/>
</dbReference>